<reference evidence="8 9" key="1">
    <citation type="journal article" date="2012" name="Science">
        <title>Ecological populations of bacteria act as socially cohesive units of antibiotic production and resistance.</title>
        <authorList>
            <person name="Cordero O.X."/>
            <person name="Wildschutte H."/>
            <person name="Kirkup B."/>
            <person name="Proehl S."/>
            <person name="Ngo L."/>
            <person name="Hussain F."/>
            <person name="Le Roux F."/>
            <person name="Mincer T."/>
            <person name="Polz M.F."/>
        </authorList>
    </citation>
    <scope>NUCLEOTIDE SEQUENCE [LARGE SCALE GENOMIC DNA]</scope>
    <source>
        <strain evidence="8 9">FF-454</strain>
    </source>
</reference>
<dbReference type="Proteomes" id="UP000095039">
    <property type="component" value="Unassembled WGS sequence"/>
</dbReference>
<evidence type="ECO:0000256" key="6">
    <source>
        <dbReference type="SAM" id="Phobius"/>
    </source>
</evidence>
<protein>
    <submittedName>
        <fullName evidence="8">Polysaccharide synthesis protein GtrA</fullName>
    </submittedName>
</protein>
<dbReference type="InterPro" id="IPR051401">
    <property type="entry name" value="GtrA_CellWall_Glycosyl"/>
</dbReference>
<evidence type="ECO:0000256" key="5">
    <source>
        <dbReference type="ARBA" id="ARBA00023136"/>
    </source>
</evidence>
<evidence type="ECO:0000256" key="3">
    <source>
        <dbReference type="ARBA" id="ARBA00022692"/>
    </source>
</evidence>
<dbReference type="GO" id="GO:0000271">
    <property type="term" value="P:polysaccharide biosynthetic process"/>
    <property type="evidence" value="ECO:0007669"/>
    <property type="project" value="InterPro"/>
</dbReference>
<gene>
    <name evidence="8" type="ORF">A1OK_00295</name>
</gene>
<dbReference type="Pfam" id="PF04138">
    <property type="entry name" value="GtrA_DPMS_TM"/>
    <property type="match status" value="1"/>
</dbReference>
<evidence type="ECO:0000256" key="4">
    <source>
        <dbReference type="ARBA" id="ARBA00022989"/>
    </source>
</evidence>
<dbReference type="GO" id="GO:0005886">
    <property type="term" value="C:plasma membrane"/>
    <property type="evidence" value="ECO:0007669"/>
    <property type="project" value="TreeGrafter"/>
</dbReference>
<comment type="similarity">
    <text evidence="2">Belongs to the GtrA family.</text>
</comment>
<proteinExistence type="inferred from homology"/>
<dbReference type="PANTHER" id="PTHR38459">
    <property type="entry name" value="PROPHAGE BACTOPRENOL-LINKED GLUCOSE TRANSLOCASE HOMOLOG"/>
    <property type="match status" value="1"/>
</dbReference>
<feature type="transmembrane region" description="Helical" evidence="6">
    <location>
        <begin position="43"/>
        <end position="66"/>
    </location>
</feature>
<evidence type="ECO:0000256" key="1">
    <source>
        <dbReference type="ARBA" id="ARBA00004141"/>
    </source>
</evidence>
<dbReference type="InterPro" id="IPR007267">
    <property type="entry name" value="GtrA_DPMS_TM"/>
</dbReference>
<keyword evidence="3 6" id="KW-0812">Transmembrane</keyword>
<sequence>MHPFVEKLLTYRLIRFGLTGGLASLTHIIIAFTLLLFFATNVFIANLIGFVCAFGLSYLMQSLFVFKKSLSLKNATRFFIVQFSALLIAQLISELFSETNSYLRVLLVVFMIPMVTYVIHRFWTYKETPPSTD</sequence>
<feature type="transmembrane region" description="Helical" evidence="6">
    <location>
        <begin position="102"/>
        <end position="119"/>
    </location>
</feature>
<comment type="subcellular location">
    <subcellularLocation>
        <location evidence="1">Membrane</location>
        <topology evidence="1">Multi-pass membrane protein</topology>
    </subcellularLocation>
</comment>
<comment type="caution">
    <text evidence="8">The sequence shown here is derived from an EMBL/GenBank/DDBJ whole genome shotgun (WGS) entry which is preliminary data.</text>
</comment>
<evidence type="ECO:0000256" key="2">
    <source>
        <dbReference type="ARBA" id="ARBA00009399"/>
    </source>
</evidence>
<evidence type="ECO:0000313" key="9">
    <source>
        <dbReference type="Proteomes" id="UP000095039"/>
    </source>
</evidence>
<feature type="transmembrane region" description="Helical" evidence="6">
    <location>
        <begin position="78"/>
        <end position="96"/>
    </location>
</feature>
<feature type="domain" description="GtrA/DPMS transmembrane" evidence="7">
    <location>
        <begin position="15"/>
        <end position="124"/>
    </location>
</feature>
<organism evidence="8 9">
    <name type="scientific">Enterovibrio norvegicus FF-454</name>
    <dbReference type="NCBI Taxonomy" id="1185651"/>
    <lineage>
        <taxon>Bacteria</taxon>
        <taxon>Pseudomonadati</taxon>
        <taxon>Pseudomonadota</taxon>
        <taxon>Gammaproteobacteria</taxon>
        <taxon>Vibrionales</taxon>
        <taxon>Vibrionaceae</taxon>
        <taxon>Enterovibrio</taxon>
    </lineage>
</organism>
<name>A0A1E5CFV3_9GAMM</name>
<dbReference type="PANTHER" id="PTHR38459:SF1">
    <property type="entry name" value="PROPHAGE BACTOPRENOL-LINKED GLUCOSE TRANSLOCASE HOMOLOG"/>
    <property type="match status" value="1"/>
</dbReference>
<dbReference type="EMBL" id="AJWN02000002">
    <property type="protein sequence ID" value="OEE64390.1"/>
    <property type="molecule type" value="Genomic_DNA"/>
</dbReference>
<keyword evidence="9" id="KW-1185">Reference proteome</keyword>
<feature type="transmembrane region" description="Helical" evidence="6">
    <location>
        <begin position="12"/>
        <end position="37"/>
    </location>
</feature>
<dbReference type="AlphaFoldDB" id="A0A1E5CFV3"/>
<keyword evidence="5 6" id="KW-0472">Membrane</keyword>
<keyword evidence="4 6" id="KW-1133">Transmembrane helix</keyword>
<evidence type="ECO:0000313" key="8">
    <source>
        <dbReference type="EMBL" id="OEE64390.1"/>
    </source>
</evidence>
<dbReference type="RefSeq" id="WP_016961902.1">
    <property type="nucleotide sequence ID" value="NZ_AJWN02000002.1"/>
</dbReference>
<evidence type="ECO:0000259" key="7">
    <source>
        <dbReference type="Pfam" id="PF04138"/>
    </source>
</evidence>
<accession>A0A1E5CFV3</accession>